<keyword evidence="4" id="KW-0324">Glycolysis</keyword>
<dbReference type="SUPFAM" id="SSF51569">
    <property type="entry name" value="Aldolase"/>
    <property type="match status" value="1"/>
</dbReference>
<dbReference type="EC" id="4.1.2.13" evidence="3"/>
<dbReference type="GO" id="GO:0006096">
    <property type="term" value="P:glycolytic process"/>
    <property type="evidence" value="ECO:0007669"/>
    <property type="project" value="UniProtKB-UniPathway"/>
</dbReference>
<proteinExistence type="inferred from homology"/>
<organism evidence="7 8">
    <name type="scientific">Candidatus Nomurabacteria bacterium RIFCSPHIGHO2_01_FULL_40_20</name>
    <dbReference type="NCBI Taxonomy" id="1801738"/>
    <lineage>
        <taxon>Bacteria</taxon>
        <taxon>Candidatus Nomuraibacteriota</taxon>
    </lineage>
</organism>
<dbReference type="InterPro" id="IPR000741">
    <property type="entry name" value="FBA_I"/>
</dbReference>
<reference evidence="7 8" key="1">
    <citation type="journal article" date="2016" name="Nat. Commun.">
        <title>Thousands of microbial genomes shed light on interconnected biogeochemical processes in an aquifer system.</title>
        <authorList>
            <person name="Anantharaman K."/>
            <person name="Brown C.T."/>
            <person name="Hug L.A."/>
            <person name="Sharon I."/>
            <person name="Castelle C.J."/>
            <person name="Probst A.J."/>
            <person name="Thomas B.C."/>
            <person name="Singh A."/>
            <person name="Wilkins M.J."/>
            <person name="Karaoz U."/>
            <person name="Brodie E.L."/>
            <person name="Williams K.H."/>
            <person name="Hubbard S.S."/>
            <person name="Banfield J.F."/>
        </authorList>
    </citation>
    <scope>NUCLEOTIDE SEQUENCE [LARGE SCALE GENOMIC DNA]</scope>
</reference>
<protein>
    <recommendedName>
        <fullName evidence="3">fructose-bisphosphate aldolase</fullName>
        <ecNumber evidence="3">4.1.2.13</ecNumber>
    </recommendedName>
    <alternativeName>
        <fullName evidence="6">Fructose-bisphosphate aldolase class I</fullName>
    </alternativeName>
</protein>
<comment type="pathway">
    <text evidence="1">Carbohydrate degradation; glycolysis; D-glyceraldehyde 3-phosphate and glycerone phosphate from D-glucose: step 4/4.</text>
</comment>
<evidence type="ECO:0000256" key="2">
    <source>
        <dbReference type="ARBA" id="ARBA00010387"/>
    </source>
</evidence>
<comment type="similarity">
    <text evidence="2">Belongs to the class I fructose-bisphosphate aldolase family.</text>
</comment>
<sequence>MDKDILTKTVSRLTASPKGILAIDESLGTCRGRFEKLGVPFTEEKRREYRELLITTPGIEEYISGYILVSETALQKTKNNILFTDILNQKGICVGVTAYTGYSVFDTVNEVKQEITEGLSDFAQRIKEYKKAGAVFSKWREMIRIGENLPTEEFLIESAKRLAQYALICQAEDIVPIVEPEVMIDGNHSIEKCYEVTAHNLKIVFDELKSAGVFLPGIILKTSMVLSGKDAQNRASVKDVAKMTIKCLKENVPKEVGGIVFLSGGQSDEEASLHLDTMSKLGGLPWHLTFSYGRAIQNLALQSWAKNPEDVASAQRLLLESAKRNSLASVGKYK</sequence>
<evidence type="ECO:0000256" key="1">
    <source>
        <dbReference type="ARBA" id="ARBA00004714"/>
    </source>
</evidence>
<gene>
    <name evidence="7" type="ORF">A2733_00585</name>
</gene>
<keyword evidence="5" id="KW-0456">Lyase</keyword>
<dbReference type="Proteomes" id="UP000178985">
    <property type="component" value="Unassembled WGS sequence"/>
</dbReference>
<dbReference type="Pfam" id="PF00274">
    <property type="entry name" value="Glycolytic"/>
    <property type="match status" value="1"/>
</dbReference>
<dbReference type="InterPro" id="IPR013785">
    <property type="entry name" value="Aldolase_TIM"/>
</dbReference>
<dbReference type="Gene3D" id="3.20.20.70">
    <property type="entry name" value="Aldolase class I"/>
    <property type="match status" value="1"/>
</dbReference>
<evidence type="ECO:0000256" key="5">
    <source>
        <dbReference type="ARBA" id="ARBA00023239"/>
    </source>
</evidence>
<evidence type="ECO:0000313" key="7">
    <source>
        <dbReference type="EMBL" id="OGI63643.1"/>
    </source>
</evidence>
<accession>A0A1F6V1U8</accession>
<dbReference type="GO" id="GO:0004332">
    <property type="term" value="F:fructose-bisphosphate aldolase activity"/>
    <property type="evidence" value="ECO:0007669"/>
    <property type="project" value="UniProtKB-EC"/>
</dbReference>
<evidence type="ECO:0000256" key="3">
    <source>
        <dbReference type="ARBA" id="ARBA00013068"/>
    </source>
</evidence>
<name>A0A1F6V1U8_9BACT</name>
<dbReference type="UniPathway" id="UPA00109">
    <property type="reaction ID" value="UER00183"/>
</dbReference>
<dbReference type="AlphaFoldDB" id="A0A1F6V1U8"/>
<evidence type="ECO:0000313" key="8">
    <source>
        <dbReference type="Proteomes" id="UP000178985"/>
    </source>
</evidence>
<dbReference type="PANTHER" id="PTHR11627">
    <property type="entry name" value="FRUCTOSE-BISPHOSPHATE ALDOLASE"/>
    <property type="match status" value="1"/>
</dbReference>
<evidence type="ECO:0000256" key="6">
    <source>
        <dbReference type="ARBA" id="ARBA00029799"/>
    </source>
</evidence>
<dbReference type="EMBL" id="MFTO01000015">
    <property type="protein sequence ID" value="OGI63643.1"/>
    <property type="molecule type" value="Genomic_DNA"/>
</dbReference>
<dbReference type="NCBIfam" id="NF033379">
    <property type="entry name" value="FrucBisAld_I"/>
    <property type="match status" value="1"/>
</dbReference>
<comment type="caution">
    <text evidence="7">The sequence shown here is derived from an EMBL/GenBank/DDBJ whole genome shotgun (WGS) entry which is preliminary data.</text>
</comment>
<evidence type="ECO:0000256" key="4">
    <source>
        <dbReference type="ARBA" id="ARBA00023152"/>
    </source>
</evidence>